<organism evidence="3 4">
    <name type="scientific">Serinicoccus hydrothermalis</name>
    <dbReference type="NCBI Taxonomy" id="1758689"/>
    <lineage>
        <taxon>Bacteria</taxon>
        <taxon>Bacillati</taxon>
        <taxon>Actinomycetota</taxon>
        <taxon>Actinomycetes</taxon>
        <taxon>Micrococcales</taxon>
        <taxon>Ornithinimicrobiaceae</taxon>
        <taxon>Serinicoccus</taxon>
    </lineage>
</organism>
<sequence>MHADRAEEWSPPDPESPLAEIDALSAEDYRAFMDELSAALGEAADAELAARPASERVADGLETARRGMRCATVSAEEAATVLDADLAGALESVGELQTQLGAVGFTLAREAAVRGLHQDVAMSLVDWLRVRCPWLSIQDAAQISAVVTVSQTPTTAMIGEAVADGSVPVHRAATVARTMTRLKSSLTPEQQEDYARIATAAAARTDLSDRDLGRVCHRLLEDLLEETEPEGRERTAIELRTVTRRRVASGLTRFTIDAPDGDAAIISGVLTSALAAPAPESKAQGDEGEGDGEGSGGAGGSGGGSIEPDTRLPGQRRYDALMTVIRRGVGNPGAPPSTARATVLLTIPFDPERGTPAGAASTMEGDYVPPRQAAELACSGDVTPVWLTADGEPLALGQDARFASPAQWKALAVRDGGCSFPGCSALPQWCDSHHLDHWARGGSTDVDRMALLCGRHHTHVHQRDLTATVSGGTVTWHV</sequence>
<proteinExistence type="predicted"/>
<name>A0A1B1NA84_9MICO</name>
<dbReference type="PATRIC" id="fig|1758689.4.peg.995"/>
<accession>A0A1B1NA84</accession>
<keyword evidence="4" id="KW-1185">Reference proteome</keyword>
<evidence type="ECO:0000259" key="2">
    <source>
        <dbReference type="SMART" id="SM00507"/>
    </source>
</evidence>
<evidence type="ECO:0000313" key="3">
    <source>
        <dbReference type="EMBL" id="ANS78352.1"/>
    </source>
</evidence>
<dbReference type="EMBL" id="CP014989">
    <property type="protein sequence ID" value="ANS78352.1"/>
    <property type="molecule type" value="Genomic_DNA"/>
</dbReference>
<dbReference type="KEGG" id="serj:SGUI_0956"/>
<evidence type="ECO:0000256" key="1">
    <source>
        <dbReference type="SAM" id="MobiDB-lite"/>
    </source>
</evidence>
<feature type="region of interest" description="Disordered" evidence="1">
    <location>
        <begin position="277"/>
        <end position="314"/>
    </location>
</feature>
<dbReference type="InterPro" id="IPR003870">
    <property type="entry name" value="DUF222"/>
</dbReference>
<reference evidence="3 4" key="1">
    <citation type="submission" date="2016-03" db="EMBL/GenBank/DDBJ databases">
        <title>Shallow-sea hydrothermal system.</title>
        <authorList>
            <person name="Tang K."/>
        </authorList>
    </citation>
    <scope>NUCLEOTIDE SEQUENCE [LARGE SCALE GENOMIC DNA]</scope>
    <source>
        <strain evidence="3 4">JLT9</strain>
    </source>
</reference>
<evidence type="ECO:0000313" key="4">
    <source>
        <dbReference type="Proteomes" id="UP000092482"/>
    </source>
</evidence>
<dbReference type="Pfam" id="PF02720">
    <property type="entry name" value="DUF222"/>
    <property type="match status" value="1"/>
</dbReference>
<dbReference type="AlphaFoldDB" id="A0A1B1NA84"/>
<dbReference type="InterPro" id="IPR003615">
    <property type="entry name" value="HNH_nuc"/>
</dbReference>
<dbReference type="Proteomes" id="UP000092482">
    <property type="component" value="Chromosome"/>
</dbReference>
<dbReference type="SMART" id="SM00507">
    <property type="entry name" value="HNHc"/>
    <property type="match status" value="1"/>
</dbReference>
<feature type="compositionally biased region" description="Gly residues" evidence="1">
    <location>
        <begin position="293"/>
        <end position="305"/>
    </location>
</feature>
<gene>
    <name evidence="3" type="ORF">SGUI_0956</name>
</gene>
<feature type="domain" description="HNH nuclease" evidence="2">
    <location>
        <begin position="406"/>
        <end position="458"/>
    </location>
</feature>
<protein>
    <recommendedName>
        <fullName evidence="2">HNH nuclease domain-containing protein</fullName>
    </recommendedName>
</protein>
<dbReference type="STRING" id="1758689.SGUI_0956"/>
<dbReference type="CDD" id="cd00085">
    <property type="entry name" value="HNHc"/>
    <property type="match status" value="1"/>
</dbReference>